<dbReference type="SMART" id="SM00829">
    <property type="entry name" value="PKS_ER"/>
    <property type="match status" value="1"/>
</dbReference>
<dbReference type="PROSITE" id="PS01162">
    <property type="entry name" value="QOR_ZETA_CRYSTAL"/>
    <property type="match status" value="1"/>
</dbReference>
<accession>I1D5R1</accession>
<dbReference type="InterPro" id="IPR002364">
    <property type="entry name" value="Quin_OxRdtase/zeta-crystal_CS"/>
</dbReference>
<dbReference type="InterPro" id="IPR013154">
    <property type="entry name" value="ADH-like_N"/>
</dbReference>
<dbReference type="SUPFAM" id="SSF51735">
    <property type="entry name" value="NAD(P)-binding Rossmann-fold domains"/>
    <property type="match status" value="1"/>
</dbReference>
<evidence type="ECO:0000313" key="4">
    <source>
        <dbReference type="EMBL" id="EIF00286.1"/>
    </source>
</evidence>
<dbReference type="InterPro" id="IPR020843">
    <property type="entry name" value="ER"/>
</dbReference>
<sequence length="290" mass="29759">MAYANITFIETQYRRSGFVPFPAKPPVVPGNGVGGVVTEVGAGVDPELVGRRVVAGLGGSGGYAEQVGVDAAALLSVPDAVALADAVAVLADGRTALLMSDSAGVRRGERVLVEAAGGGVGSLLVQLSSAAGATVIAAAGDGRKRELAVDLGAELTVDYRDPKWVEKVRERVGGVDVVFDAVGGEVGRAAFDLLGAGGRFVPFGAAGGALTEVPADLAAERDVIVVSGSASPERLREYSRQALEEVAAGRLRPVIGQRFPLERAADAHRAIESRRTVGKALLEVWPEGRD</sequence>
<dbReference type="PANTHER" id="PTHR48106">
    <property type="entry name" value="QUINONE OXIDOREDUCTASE PIG3-RELATED"/>
    <property type="match status" value="1"/>
</dbReference>
<dbReference type="GO" id="GO:0035925">
    <property type="term" value="F:mRNA 3'-UTR AU-rich region binding"/>
    <property type="evidence" value="ECO:0007669"/>
    <property type="project" value="TreeGrafter"/>
</dbReference>
<dbReference type="GO" id="GO:0070402">
    <property type="term" value="F:NADPH binding"/>
    <property type="evidence" value="ECO:0007669"/>
    <property type="project" value="TreeGrafter"/>
</dbReference>
<proteinExistence type="predicted"/>
<dbReference type="GO" id="GO:0005829">
    <property type="term" value="C:cytosol"/>
    <property type="evidence" value="ECO:0007669"/>
    <property type="project" value="TreeGrafter"/>
</dbReference>
<dbReference type="SUPFAM" id="SSF50129">
    <property type="entry name" value="GroES-like"/>
    <property type="match status" value="1"/>
</dbReference>
<protein>
    <submittedName>
        <fullName evidence="4">Zn-dependent oxidoreductase, NADPH:quinone reductase</fullName>
    </submittedName>
</protein>
<dbReference type="Pfam" id="PF13602">
    <property type="entry name" value="ADH_zinc_N_2"/>
    <property type="match status" value="1"/>
</dbReference>
<dbReference type="Gene3D" id="3.40.50.720">
    <property type="entry name" value="NAD(P)-binding Rossmann-like Domain"/>
    <property type="match status" value="1"/>
</dbReference>
<reference evidence="4 5" key="1">
    <citation type="submission" date="2011-09" db="EMBL/GenBank/DDBJ databases">
        <authorList>
            <consortium name="US DOE Joint Genome Institute (JGI-PGF)"/>
            <person name="Lucas S."/>
            <person name="Han J."/>
            <person name="Lapidus A."/>
            <person name="Cheng J.-F."/>
            <person name="Goodwin L."/>
            <person name="Pitluck S."/>
            <person name="Peters L."/>
            <person name="Land M.L."/>
            <person name="Hauser L."/>
            <person name="Brambilla E."/>
            <person name="Klenk H.-P."/>
            <person name="Woyke T.J."/>
        </authorList>
    </citation>
    <scope>NUCLEOTIDE SEQUENCE [LARGE SCALE GENOMIC DNA]</scope>
    <source>
        <strain evidence="4 5">K62</strain>
    </source>
</reference>
<dbReference type="HOGENOM" id="CLU_026673_3_1_11"/>
<keyword evidence="2" id="KW-0560">Oxidoreductase</keyword>
<dbReference type="GO" id="GO:0003960">
    <property type="term" value="F:quinone reductase (NADPH) activity"/>
    <property type="evidence" value="ECO:0007669"/>
    <property type="project" value="TreeGrafter"/>
</dbReference>
<dbReference type="AlphaFoldDB" id="I1D5R1"/>
<dbReference type="InterPro" id="IPR036291">
    <property type="entry name" value="NAD(P)-bd_dom_sf"/>
</dbReference>
<keyword evidence="5" id="KW-1185">Reference proteome</keyword>
<name>I1D5R1_9PSEU</name>
<reference evidence="5" key="2">
    <citation type="submission" date="2012-01" db="EMBL/GenBank/DDBJ databases">
        <title>Noncontiguous Finished sequence of chromosome of Saccharomonospora glauca K62.</title>
        <authorList>
            <consortium name="US DOE Joint Genome Institute"/>
            <person name="Lucas S."/>
            <person name="Han J."/>
            <person name="Lapidus A."/>
            <person name="Cheng J.-F."/>
            <person name="Goodwin L."/>
            <person name="Pitluck S."/>
            <person name="Peters L."/>
            <person name="Mikhailova N."/>
            <person name="Held B."/>
            <person name="Detter J.C."/>
            <person name="Han C."/>
            <person name="Tapia R."/>
            <person name="Land M."/>
            <person name="Hauser L."/>
            <person name="Kyrpides N."/>
            <person name="Ivanova N."/>
            <person name="Pagani I."/>
            <person name="Brambilla E.-M."/>
            <person name="Klenk H.-P."/>
            <person name="Woyke T."/>
        </authorList>
    </citation>
    <scope>NUCLEOTIDE SEQUENCE [LARGE SCALE GENOMIC DNA]</scope>
    <source>
        <strain evidence="5">K62</strain>
    </source>
</reference>
<dbReference type="EMBL" id="CM001484">
    <property type="protein sequence ID" value="EIF00286.1"/>
    <property type="molecule type" value="Genomic_DNA"/>
</dbReference>
<evidence type="ECO:0000256" key="2">
    <source>
        <dbReference type="ARBA" id="ARBA00023002"/>
    </source>
</evidence>
<evidence type="ECO:0000259" key="3">
    <source>
        <dbReference type="SMART" id="SM00829"/>
    </source>
</evidence>
<dbReference type="STRING" id="928724.SacglDRAFT_03425"/>
<dbReference type="Proteomes" id="UP000005087">
    <property type="component" value="Chromosome"/>
</dbReference>
<dbReference type="InterPro" id="IPR011032">
    <property type="entry name" value="GroES-like_sf"/>
</dbReference>
<dbReference type="PANTHER" id="PTHR48106:SF13">
    <property type="entry name" value="QUINONE OXIDOREDUCTASE-RELATED"/>
    <property type="match status" value="1"/>
</dbReference>
<dbReference type="eggNOG" id="COG0604">
    <property type="taxonomic scope" value="Bacteria"/>
</dbReference>
<dbReference type="Pfam" id="PF08240">
    <property type="entry name" value="ADH_N"/>
    <property type="match status" value="1"/>
</dbReference>
<gene>
    <name evidence="4" type="ORF">SacglDRAFT_03425</name>
</gene>
<dbReference type="GO" id="GO:0008270">
    <property type="term" value="F:zinc ion binding"/>
    <property type="evidence" value="ECO:0007669"/>
    <property type="project" value="InterPro"/>
</dbReference>
<evidence type="ECO:0000313" key="5">
    <source>
        <dbReference type="Proteomes" id="UP000005087"/>
    </source>
</evidence>
<feature type="domain" description="Enoyl reductase (ER)" evidence="3">
    <location>
        <begin position="11"/>
        <end position="282"/>
    </location>
</feature>
<organism evidence="4 5">
    <name type="scientific">Saccharomonospora glauca K62</name>
    <dbReference type="NCBI Taxonomy" id="928724"/>
    <lineage>
        <taxon>Bacteria</taxon>
        <taxon>Bacillati</taxon>
        <taxon>Actinomycetota</taxon>
        <taxon>Actinomycetes</taxon>
        <taxon>Pseudonocardiales</taxon>
        <taxon>Pseudonocardiaceae</taxon>
        <taxon>Saccharomonospora</taxon>
    </lineage>
</organism>
<keyword evidence="1" id="KW-0521">NADP</keyword>
<dbReference type="Gene3D" id="3.90.180.10">
    <property type="entry name" value="Medium-chain alcohol dehydrogenases, catalytic domain"/>
    <property type="match status" value="1"/>
</dbReference>
<evidence type="ECO:0000256" key="1">
    <source>
        <dbReference type="ARBA" id="ARBA00022857"/>
    </source>
</evidence>